<sequence>MAIGTSRRRPELEKRQLQNKFAAVVVPLILVGLVSYVSWVVVALVATQYLIRGPSHYGIESRPGAGIAIIALYFVFLFLPAVTYFRLLESTRDPGYIEKGNNVESIMIEQKPLEHHQASHSCTTTDVAEPPPEDDLNALNDTSRPSSTTLGFQRPPTSSTGRSQPTSRPSTGRQDAMSGIEKPSIGSHGQSVTTLNLDAIFRGETAPPPGLEHFHSKDVFACDPNGLPIWCGTCATWKPDRSHHCNDVGRCVMKLDHFCPWVGGVVAEKNFNFFIQFTSHTALYTLYILIVMAYFFHDRSSRDFGVEGNWLATLILAAVFTLFTAGMAGTSIHLALMNTTTIDNINHASRTMYLAVYLPDPHKYYQQKQPLPASPGLDASTEGATLPRTPSPSESLPNHSLSATSPSVHSVDKTGFEPGECTRLMFHGSKTRQRPTAPKRPTSQTIDHQQPQHPWVGTITYPLYTAPHASPSPETIRAPPPRTFAILKTRPGMNPWKLDPLSNFRQVMGVRIFDWFFPVRRSPCASHTAGDTLYPLGQDYERLKAEAGITLSPPNDDHDLNVRNDHSTDKSSSRRRRHRKSRTTSHGPRDVEMKQRMQRSHTPQQRRQQNLPSSTQDSTASLTPSTLSDEEEYDQSHSEAPDANSSTFAIVNGFSGRQHGRHAAAMHTSLDDDVESSP</sequence>
<comment type="catalytic activity">
    <reaction evidence="10 11">
        <text>L-cysteinyl-[protein] + hexadecanoyl-CoA = S-hexadecanoyl-L-cysteinyl-[protein] + CoA</text>
        <dbReference type="Rhea" id="RHEA:36683"/>
        <dbReference type="Rhea" id="RHEA-COMP:10131"/>
        <dbReference type="Rhea" id="RHEA-COMP:11032"/>
        <dbReference type="ChEBI" id="CHEBI:29950"/>
        <dbReference type="ChEBI" id="CHEBI:57287"/>
        <dbReference type="ChEBI" id="CHEBI:57379"/>
        <dbReference type="ChEBI" id="CHEBI:74151"/>
        <dbReference type="EC" id="2.3.1.225"/>
    </reaction>
</comment>
<keyword evidence="4 11" id="KW-1133">Transmembrane helix</keyword>
<reference evidence="14 15" key="1">
    <citation type="submission" date="2024-07" db="EMBL/GenBank/DDBJ databases">
        <title>Draft sequence of the Neodothiora populina.</title>
        <authorList>
            <person name="Drown D.D."/>
            <person name="Schuette U.S."/>
            <person name="Buechlein A.B."/>
            <person name="Rusch D.R."/>
            <person name="Winton L.W."/>
            <person name="Adams G.A."/>
        </authorList>
    </citation>
    <scope>NUCLEOTIDE SEQUENCE [LARGE SCALE GENOMIC DNA]</scope>
    <source>
        <strain evidence="14 15">CPC 39397</strain>
    </source>
</reference>
<feature type="region of interest" description="Disordered" evidence="12">
    <location>
        <begin position="114"/>
        <end position="188"/>
    </location>
</feature>
<evidence type="ECO:0000256" key="2">
    <source>
        <dbReference type="ARBA" id="ARBA00022679"/>
    </source>
</evidence>
<protein>
    <recommendedName>
        <fullName evidence="11">Palmitoyltransferase</fullName>
        <ecNumber evidence="11">2.3.1.225</ecNumber>
    </recommendedName>
</protein>
<dbReference type="EMBL" id="JBFMKM010000010">
    <property type="protein sequence ID" value="KAL1303653.1"/>
    <property type="molecule type" value="Genomic_DNA"/>
</dbReference>
<evidence type="ECO:0000256" key="9">
    <source>
        <dbReference type="ARBA" id="ARBA00038298"/>
    </source>
</evidence>
<evidence type="ECO:0000256" key="5">
    <source>
        <dbReference type="ARBA" id="ARBA00023136"/>
    </source>
</evidence>
<comment type="domain">
    <text evidence="11">The DHHC domain is required for palmitoyltransferase activity.</text>
</comment>
<keyword evidence="8 11" id="KW-0012">Acyltransferase</keyword>
<feature type="compositionally biased region" description="Polar residues" evidence="12">
    <location>
        <begin position="139"/>
        <end position="173"/>
    </location>
</feature>
<feature type="compositionally biased region" description="Basic and acidic residues" evidence="12">
    <location>
        <begin position="555"/>
        <end position="572"/>
    </location>
</feature>
<keyword evidence="5 11" id="KW-0472">Membrane</keyword>
<name>A0ABR3PCH6_9PEZI</name>
<feature type="domain" description="Palmitoyltransferase DHHC" evidence="13">
    <location>
        <begin position="230"/>
        <end position="347"/>
    </location>
</feature>
<gene>
    <name evidence="14" type="ORF">AAFC00_007009</name>
</gene>
<evidence type="ECO:0000256" key="1">
    <source>
        <dbReference type="ARBA" id="ARBA00004141"/>
    </source>
</evidence>
<feature type="transmembrane region" description="Helical" evidence="11">
    <location>
        <begin position="65"/>
        <end position="85"/>
    </location>
</feature>
<comment type="caution">
    <text evidence="14">The sequence shown here is derived from an EMBL/GenBank/DDBJ whole genome shotgun (WGS) entry which is preliminary data.</text>
</comment>
<feature type="compositionally biased region" description="Polar residues" evidence="12">
    <location>
        <begin position="441"/>
        <end position="450"/>
    </location>
</feature>
<feature type="compositionally biased region" description="Polar residues" evidence="12">
    <location>
        <begin position="600"/>
        <end position="627"/>
    </location>
</feature>
<organism evidence="14 15">
    <name type="scientific">Neodothiora populina</name>
    <dbReference type="NCBI Taxonomy" id="2781224"/>
    <lineage>
        <taxon>Eukaryota</taxon>
        <taxon>Fungi</taxon>
        <taxon>Dikarya</taxon>
        <taxon>Ascomycota</taxon>
        <taxon>Pezizomycotina</taxon>
        <taxon>Dothideomycetes</taxon>
        <taxon>Dothideomycetidae</taxon>
        <taxon>Dothideales</taxon>
        <taxon>Dothioraceae</taxon>
        <taxon>Neodothiora</taxon>
    </lineage>
</organism>
<feature type="transmembrane region" description="Helical" evidence="11">
    <location>
        <begin position="21"/>
        <end position="45"/>
    </location>
</feature>
<evidence type="ECO:0000256" key="3">
    <source>
        <dbReference type="ARBA" id="ARBA00022692"/>
    </source>
</evidence>
<dbReference type="InterPro" id="IPR001594">
    <property type="entry name" value="Palmitoyltrfase_DHHC"/>
</dbReference>
<evidence type="ECO:0000259" key="13">
    <source>
        <dbReference type="Pfam" id="PF01529"/>
    </source>
</evidence>
<evidence type="ECO:0000256" key="10">
    <source>
        <dbReference type="ARBA" id="ARBA00048048"/>
    </source>
</evidence>
<keyword evidence="15" id="KW-1185">Reference proteome</keyword>
<feature type="region of interest" description="Disordered" evidence="12">
    <location>
        <begin position="368"/>
        <end position="412"/>
    </location>
</feature>
<accession>A0ABR3PCH6</accession>
<dbReference type="InterPro" id="IPR039859">
    <property type="entry name" value="PFA4/ZDH16/20/ERF2-like"/>
</dbReference>
<feature type="compositionally biased region" description="Polar residues" evidence="12">
    <location>
        <begin position="391"/>
        <end position="408"/>
    </location>
</feature>
<dbReference type="RefSeq" id="XP_069199928.1">
    <property type="nucleotide sequence ID" value="XM_069347056.1"/>
</dbReference>
<evidence type="ECO:0000256" key="7">
    <source>
        <dbReference type="ARBA" id="ARBA00023288"/>
    </source>
</evidence>
<feature type="region of interest" description="Disordered" evidence="12">
    <location>
        <begin position="549"/>
        <end position="678"/>
    </location>
</feature>
<proteinExistence type="inferred from homology"/>
<dbReference type="Proteomes" id="UP001562354">
    <property type="component" value="Unassembled WGS sequence"/>
</dbReference>
<evidence type="ECO:0000256" key="11">
    <source>
        <dbReference type="RuleBase" id="RU079119"/>
    </source>
</evidence>
<evidence type="ECO:0000256" key="6">
    <source>
        <dbReference type="ARBA" id="ARBA00023139"/>
    </source>
</evidence>
<evidence type="ECO:0000256" key="12">
    <source>
        <dbReference type="SAM" id="MobiDB-lite"/>
    </source>
</evidence>
<comment type="subcellular location">
    <subcellularLocation>
        <location evidence="1">Membrane</location>
        <topology evidence="1">Multi-pass membrane protein</topology>
    </subcellularLocation>
</comment>
<evidence type="ECO:0000256" key="4">
    <source>
        <dbReference type="ARBA" id="ARBA00022989"/>
    </source>
</evidence>
<comment type="similarity">
    <text evidence="9">Belongs to the DHHC palmitoyltransferase family. PFA5 subfamily.</text>
</comment>
<feature type="transmembrane region" description="Helical" evidence="11">
    <location>
        <begin position="308"/>
        <end position="328"/>
    </location>
</feature>
<dbReference type="Pfam" id="PF01529">
    <property type="entry name" value="DHHC"/>
    <property type="match status" value="1"/>
</dbReference>
<keyword evidence="6" id="KW-0564">Palmitate</keyword>
<feature type="compositionally biased region" description="Basic residues" evidence="12">
    <location>
        <begin position="573"/>
        <end position="583"/>
    </location>
</feature>
<dbReference type="GeneID" id="95980708"/>
<dbReference type="PROSITE" id="PS50216">
    <property type="entry name" value="DHHC"/>
    <property type="match status" value="1"/>
</dbReference>
<keyword evidence="7" id="KW-0449">Lipoprotein</keyword>
<keyword evidence="2 11" id="KW-0808">Transferase</keyword>
<evidence type="ECO:0000313" key="15">
    <source>
        <dbReference type="Proteomes" id="UP001562354"/>
    </source>
</evidence>
<dbReference type="EC" id="2.3.1.225" evidence="11"/>
<evidence type="ECO:0000313" key="14">
    <source>
        <dbReference type="EMBL" id="KAL1303653.1"/>
    </source>
</evidence>
<dbReference type="PANTHER" id="PTHR22883">
    <property type="entry name" value="ZINC FINGER DHHC DOMAIN CONTAINING PROTEIN"/>
    <property type="match status" value="1"/>
</dbReference>
<dbReference type="PANTHER" id="PTHR22883:SF23">
    <property type="entry name" value="PALMITOYLTRANSFERASE ZDHHC6"/>
    <property type="match status" value="1"/>
</dbReference>
<feature type="transmembrane region" description="Helical" evidence="11">
    <location>
        <begin position="277"/>
        <end position="296"/>
    </location>
</feature>
<evidence type="ECO:0000256" key="8">
    <source>
        <dbReference type="ARBA" id="ARBA00023315"/>
    </source>
</evidence>
<feature type="region of interest" description="Disordered" evidence="12">
    <location>
        <begin position="425"/>
        <end position="450"/>
    </location>
</feature>
<keyword evidence="3 11" id="KW-0812">Transmembrane</keyword>